<dbReference type="EMBL" id="OX465080">
    <property type="protein sequence ID" value="CAI9281901.1"/>
    <property type="molecule type" value="Genomic_DNA"/>
</dbReference>
<reference evidence="2" key="1">
    <citation type="submission" date="2023-04" db="EMBL/GenBank/DDBJ databases">
        <authorList>
            <person name="Vijverberg K."/>
            <person name="Xiong W."/>
            <person name="Schranz E."/>
        </authorList>
    </citation>
    <scope>NUCLEOTIDE SEQUENCE</scope>
</reference>
<feature type="region of interest" description="Disordered" evidence="1">
    <location>
        <begin position="97"/>
        <end position="131"/>
    </location>
</feature>
<protein>
    <submittedName>
        <fullName evidence="2">Uncharacterized protein</fullName>
    </submittedName>
</protein>
<gene>
    <name evidence="2" type="ORF">LSALG_LOCUS21570</name>
</gene>
<evidence type="ECO:0000256" key="1">
    <source>
        <dbReference type="SAM" id="MobiDB-lite"/>
    </source>
</evidence>
<sequence length="131" mass="14200">MVREIPAPVSPSSKKRRAKDLAKFIKKNQRTDEEEKVPETPKVHIQDAANISPPITISKPTDSRSVEQGLVISLPQVTSTTDSLTFQSIMDQPFTTIFSTQSTDPPNPSSPVDETMATDAGTDNEGFGGTL</sequence>
<feature type="compositionally biased region" description="Basic and acidic residues" evidence="1">
    <location>
        <begin position="24"/>
        <end position="45"/>
    </location>
</feature>
<organism evidence="2 3">
    <name type="scientific">Lactuca saligna</name>
    <name type="common">Willowleaf lettuce</name>
    <dbReference type="NCBI Taxonomy" id="75948"/>
    <lineage>
        <taxon>Eukaryota</taxon>
        <taxon>Viridiplantae</taxon>
        <taxon>Streptophyta</taxon>
        <taxon>Embryophyta</taxon>
        <taxon>Tracheophyta</taxon>
        <taxon>Spermatophyta</taxon>
        <taxon>Magnoliopsida</taxon>
        <taxon>eudicotyledons</taxon>
        <taxon>Gunneridae</taxon>
        <taxon>Pentapetalae</taxon>
        <taxon>asterids</taxon>
        <taxon>campanulids</taxon>
        <taxon>Asterales</taxon>
        <taxon>Asteraceae</taxon>
        <taxon>Cichorioideae</taxon>
        <taxon>Cichorieae</taxon>
        <taxon>Lactucinae</taxon>
        <taxon>Lactuca</taxon>
    </lineage>
</organism>
<dbReference type="Proteomes" id="UP001177003">
    <property type="component" value="Chromosome 4"/>
</dbReference>
<proteinExistence type="predicted"/>
<accession>A0AA35YX57</accession>
<evidence type="ECO:0000313" key="2">
    <source>
        <dbReference type="EMBL" id="CAI9281901.1"/>
    </source>
</evidence>
<keyword evidence="3" id="KW-1185">Reference proteome</keyword>
<feature type="region of interest" description="Disordered" evidence="1">
    <location>
        <begin position="24"/>
        <end position="62"/>
    </location>
</feature>
<evidence type="ECO:0000313" key="3">
    <source>
        <dbReference type="Proteomes" id="UP001177003"/>
    </source>
</evidence>
<name>A0AA35YX57_LACSI</name>
<dbReference type="AlphaFoldDB" id="A0AA35YX57"/>